<accession>A0A9W8ZFH8</accession>
<evidence type="ECO:0000256" key="2">
    <source>
        <dbReference type="SAM" id="MobiDB-lite"/>
    </source>
</evidence>
<evidence type="ECO:0000256" key="1">
    <source>
        <dbReference type="SAM" id="Coils"/>
    </source>
</evidence>
<feature type="signal peptide" evidence="3">
    <location>
        <begin position="1"/>
        <end position="19"/>
    </location>
</feature>
<dbReference type="OrthoDB" id="271448at2759"/>
<dbReference type="PANTHER" id="PTHR36578:SF1">
    <property type="entry name" value="APPLE DOMAIN-CONTAINING PROTEIN"/>
    <property type="match status" value="1"/>
</dbReference>
<evidence type="ECO:0000313" key="5">
    <source>
        <dbReference type="Proteomes" id="UP001140510"/>
    </source>
</evidence>
<sequence>MKFTGTLFTAAALVGSAVAALGDFRPLCGSFTGPAPSPNTPKSFGAYGYYDDIAKAAVAPDSYEAFLKAGHAAIHSDDHYVTYQALPLYDVGRCAKACDEADECASYEWKLRAETNEKSVRNQHEYIESMKIQNDRALEAEKGLSLEELEEQNAELATEMERLKEAMSLLEARHAKTNELLEERDSVYKAHWETEKEISAAFRAKVSRKINRDAHMRYMDHGSHGSFIVPVALWLNKSHFDVVYKDGLWRKVRDDAQKKLEDWYCRMRPSEGAPNDECSDEYEVEGVEEPPSDEDSRLWSQELERVAPTRNKARRGSQ</sequence>
<dbReference type="Proteomes" id="UP001140510">
    <property type="component" value="Unassembled WGS sequence"/>
</dbReference>
<feature type="coiled-coil region" evidence="1">
    <location>
        <begin position="146"/>
        <end position="180"/>
    </location>
</feature>
<protein>
    <submittedName>
        <fullName evidence="4">Uncharacterized protein</fullName>
    </submittedName>
</protein>
<feature type="compositionally biased region" description="Basic and acidic residues" evidence="2">
    <location>
        <begin position="294"/>
        <end position="307"/>
    </location>
</feature>
<keyword evidence="5" id="KW-1185">Reference proteome</keyword>
<dbReference type="PANTHER" id="PTHR36578">
    <property type="entry name" value="CHROMOSOME 15, WHOLE GENOME SHOTGUN SEQUENCE"/>
    <property type="match status" value="1"/>
</dbReference>
<feature type="region of interest" description="Disordered" evidence="2">
    <location>
        <begin position="269"/>
        <end position="318"/>
    </location>
</feature>
<evidence type="ECO:0000256" key="3">
    <source>
        <dbReference type="SAM" id="SignalP"/>
    </source>
</evidence>
<dbReference type="AlphaFoldDB" id="A0A9W8ZFH8"/>
<dbReference type="EMBL" id="JAPEVA010000032">
    <property type="protein sequence ID" value="KAJ4405733.1"/>
    <property type="molecule type" value="Genomic_DNA"/>
</dbReference>
<feature type="chain" id="PRO_5040851511" evidence="3">
    <location>
        <begin position="20"/>
        <end position="318"/>
    </location>
</feature>
<gene>
    <name evidence="4" type="ORF">N0V91_005040</name>
</gene>
<reference evidence="4" key="1">
    <citation type="submission" date="2022-10" db="EMBL/GenBank/DDBJ databases">
        <title>Tapping the CABI collections for fungal endophytes: first genome assemblies for Collariella, Neodidymelliopsis, Ascochyta clinopodiicola, Didymella pomorum, Didymosphaeria variabile, Neocosmospora piperis and Neocucurbitaria cava.</title>
        <authorList>
            <person name="Hill R."/>
        </authorList>
    </citation>
    <scope>NUCLEOTIDE SEQUENCE</scope>
    <source>
        <strain evidence="4">IMI 355091</strain>
    </source>
</reference>
<keyword evidence="3" id="KW-0732">Signal</keyword>
<evidence type="ECO:0000313" key="4">
    <source>
        <dbReference type="EMBL" id="KAJ4405733.1"/>
    </source>
</evidence>
<proteinExistence type="predicted"/>
<keyword evidence="1" id="KW-0175">Coiled coil</keyword>
<name>A0A9W8ZFH8_9PLEO</name>
<organism evidence="4 5">
    <name type="scientific">Didymella pomorum</name>
    <dbReference type="NCBI Taxonomy" id="749634"/>
    <lineage>
        <taxon>Eukaryota</taxon>
        <taxon>Fungi</taxon>
        <taxon>Dikarya</taxon>
        <taxon>Ascomycota</taxon>
        <taxon>Pezizomycotina</taxon>
        <taxon>Dothideomycetes</taxon>
        <taxon>Pleosporomycetidae</taxon>
        <taxon>Pleosporales</taxon>
        <taxon>Pleosporineae</taxon>
        <taxon>Didymellaceae</taxon>
        <taxon>Didymella</taxon>
    </lineage>
</organism>
<comment type="caution">
    <text evidence="4">The sequence shown here is derived from an EMBL/GenBank/DDBJ whole genome shotgun (WGS) entry which is preliminary data.</text>
</comment>
<feature type="compositionally biased region" description="Acidic residues" evidence="2">
    <location>
        <begin position="277"/>
        <end position="293"/>
    </location>
</feature>